<evidence type="ECO:0000256" key="1">
    <source>
        <dbReference type="SAM" id="SignalP"/>
    </source>
</evidence>
<protein>
    <recommendedName>
        <fullName evidence="4">Secreted protein</fullName>
    </recommendedName>
</protein>
<dbReference type="RefSeq" id="WP_038555578.1">
    <property type="nucleotide sequence ID" value="NZ_CP006850.1"/>
</dbReference>
<evidence type="ECO:0008006" key="4">
    <source>
        <dbReference type="Google" id="ProtNLM"/>
    </source>
</evidence>
<reference evidence="2 3" key="1">
    <citation type="journal article" date="2014" name="Appl. Environ. Microbiol.">
        <title>Insights into the Microbial Degradation of Rubber and Gutta-Percha by Analysis of the Complete Genome of Nocardia nova SH22a.</title>
        <authorList>
            <person name="Luo Q."/>
            <person name="Hiessl S."/>
            <person name="Poehlein A."/>
            <person name="Daniel R."/>
            <person name="Steinbuchel A."/>
        </authorList>
    </citation>
    <scope>NUCLEOTIDE SEQUENCE [LARGE SCALE GENOMIC DNA]</scope>
    <source>
        <strain evidence="2">SH22a</strain>
    </source>
</reference>
<feature type="signal peptide" evidence="1">
    <location>
        <begin position="1"/>
        <end position="26"/>
    </location>
</feature>
<dbReference type="AlphaFoldDB" id="W5TQU8"/>
<evidence type="ECO:0000313" key="2">
    <source>
        <dbReference type="EMBL" id="AHH21499.1"/>
    </source>
</evidence>
<dbReference type="OrthoDB" id="4549483at2"/>
<proteinExistence type="predicted"/>
<evidence type="ECO:0000313" key="3">
    <source>
        <dbReference type="Proteomes" id="UP000019150"/>
    </source>
</evidence>
<sequence>MLIRHIAAGAALLAAALCAAPTAASADDPEFPRNGVIPGGTYHITRHPANVLGSPMENCDLQVFTDGVVVVLVCPTWSRTGRQIPVGPDEVYVAYDPQPFPTPFGMDLRDIDPRQGHWIGTLNIARTPVSAPYPIAGVTLQRA</sequence>
<accession>W5TQU8</accession>
<organism evidence="2 3">
    <name type="scientific">Nocardia nova SH22a</name>
    <dbReference type="NCBI Taxonomy" id="1415166"/>
    <lineage>
        <taxon>Bacteria</taxon>
        <taxon>Bacillati</taxon>
        <taxon>Actinomycetota</taxon>
        <taxon>Actinomycetes</taxon>
        <taxon>Mycobacteriales</taxon>
        <taxon>Nocardiaceae</taxon>
        <taxon>Nocardia</taxon>
    </lineage>
</organism>
<dbReference type="KEGG" id="nno:NONO_c67320"/>
<dbReference type="eggNOG" id="ENOG5032BIF">
    <property type="taxonomic scope" value="Bacteria"/>
</dbReference>
<keyword evidence="1" id="KW-0732">Signal</keyword>
<dbReference type="Proteomes" id="UP000019150">
    <property type="component" value="Chromosome"/>
</dbReference>
<dbReference type="HOGENOM" id="CLU_127075_0_0_11"/>
<gene>
    <name evidence="2" type="ORF">NONO_c67320</name>
</gene>
<feature type="chain" id="PRO_5004873770" description="Secreted protein" evidence="1">
    <location>
        <begin position="27"/>
        <end position="143"/>
    </location>
</feature>
<dbReference type="STRING" id="1415166.NONO_c67320"/>
<dbReference type="PATRIC" id="fig|1415166.3.peg.6914"/>
<keyword evidence="3" id="KW-1185">Reference proteome</keyword>
<dbReference type="EMBL" id="CP006850">
    <property type="protein sequence ID" value="AHH21499.1"/>
    <property type="molecule type" value="Genomic_DNA"/>
</dbReference>
<name>W5TQU8_9NOCA</name>